<evidence type="ECO:0000256" key="1">
    <source>
        <dbReference type="SAM" id="MobiDB-lite"/>
    </source>
</evidence>
<dbReference type="AlphaFoldDB" id="A0A7S3W499"/>
<feature type="region of interest" description="Disordered" evidence="1">
    <location>
        <begin position="1"/>
        <end position="23"/>
    </location>
</feature>
<name>A0A7S3W499_9SPIT</name>
<dbReference type="EMBL" id="HBIQ01020083">
    <property type="protein sequence ID" value="CAE0533242.1"/>
    <property type="molecule type" value="Transcribed_RNA"/>
</dbReference>
<proteinExistence type="predicted"/>
<sequence>MGSGEDGSAELVPQRRKRRTPGRPVQRTRFVLLGCHGDDGRVGVQYIKHELRYAFFPASMEVMVRVGVLYRANELHNEQELQRRSGAGRLSVALRHWVGASGLLSGLTATRWRRRCSLPGASAALRH</sequence>
<evidence type="ECO:0000313" key="2">
    <source>
        <dbReference type="EMBL" id="CAE0533242.1"/>
    </source>
</evidence>
<reference evidence="2" key="1">
    <citation type="submission" date="2021-01" db="EMBL/GenBank/DDBJ databases">
        <authorList>
            <person name="Corre E."/>
            <person name="Pelletier E."/>
            <person name="Niang G."/>
            <person name="Scheremetjew M."/>
            <person name="Finn R."/>
            <person name="Kale V."/>
            <person name="Holt S."/>
            <person name="Cochrane G."/>
            <person name="Meng A."/>
            <person name="Brown T."/>
            <person name="Cohen L."/>
        </authorList>
    </citation>
    <scope>NUCLEOTIDE SEQUENCE</scope>
    <source>
        <strain evidence="2">SPMC142</strain>
    </source>
</reference>
<accession>A0A7S3W499</accession>
<protein>
    <submittedName>
        <fullName evidence="2">Uncharacterized protein</fullName>
    </submittedName>
</protein>
<organism evidence="2">
    <name type="scientific">Strombidinopsis acuminata</name>
    <dbReference type="NCBI Taxonomy" id="141414"/>
    <lineage>
        <taxon>Eukaryota</taxon>
        <taxon>Sar</taxon>
        <taxon>Alveolata</taxon>
        <taxon>Ciliophora</taxon>
        <taxon>Intramacronucleata</taxon>
        <taxon>Spirotrichea</taxon>
        <taxon>Choreotrichia</taxon>
        <taxon>Choreotrichida</taxon>
        <taxon>Strombidinopsidae</taxon>
        <taxon>Strombidinopsis</taxon>
    </lineage>
</organism>
<gene>
    <name evidence="2" type="ORF">SACU0126_LOCUS6682</name>
</gene>